<dbReference type="Proteomes" id="UP001056079">
    <property type="component" value="Chromosome"/>
</dbReference>
<accession>A0ABY4UQ48</accession>
<evidence type="ECO:0000313" key="1">
    <source>
        <dbReference type="EMBL" id="USC46381.1"/>
    </source>
</evidence>
<dbReference type="EMBL" id="CP098609">
    <property type="protein sequence ID" value="USC46381.1"/>
    <property type="molecule type" value="Genomic_DNA"/>
</dbReference>
<sequence length="119" mass="12623">MPSGLKATAVASRFPDSVKTGCVPRAGSKSLRPSSSATASRPRLLYAVARTAPRPWTTRGIAWLSTSAPTASAVGASRYACTINWRARSGWASLMDEASATSCRDCATSVWARAAFRWV</sequence>
<gene>
    <name evidence="1" type="ORF">K7395_06335</name>
</gene>
<keyword evidence="2" id="KW-1185">Reference proteome</keyword>
<evidence type="ECO:0000313" key="2">
    <source>
        <dbReference type="Proteomes" id="UP001056079"/>
    </source>
</evidence>
<reference evidence="1" key="1">
    <citation type="submission" date="2021-08" db="EMBL/GenBank/DDBJ databases">
        <title>DNA methylation of m4C regulates biosynthesis of daptomycin in Streptomyces roseosporus L30.</title>
        <authorList>
            <person name="Fang J.-L."/>
        </authorList>
    </citation>
    <scope>NUCLEOTIDE SEQUENCE</scope>
    <source>
        <strain evidence="1">L30</strain>
    </source>
</reference>
<organism evidence="1 2">
    <name type="scientific">Streptomyces filamentosus</name>
    <name type="common">Streptomyces roseosporus</name>
    <dbReference type="NCBI Taxonomy" id="67294"/>
    <lineage>
        <taxon>Bacteria</taxon>
        <taxon>Bacillati</taxon>
        <taxon>Actinomycetota</taxon>
        <taxon>Actinomycetes</taxon>
        <taxon>Kitasatosporales</taxon>
        <taxon>Streptomycetaceae</taxon>
        <taxon>Streptomyces</taxon>
    </lineage>
</organism>
<dbReference type="RefSeq" id="WP_252096460.1">
    <property type="nucleotide sequence ID" value="NZ_CP098609.1"/>
</dbReference>
<name>A0ABY4UQ48_STRFL</name>
<protein>
    <submittedName>
        <fullName evidence="1">Uncharacterized protein</fullName>
    </submittedName>
</protein>
<proteinExistence type="predicted"/>